<dbReference type="SUPFAM" id="SSF53613">
    <property type="entry name" value="Ribokinase-like"/>
    <property type="match status" value="1"/>
</dbReference>
<dbReference type="EMBL" id="MSPT01000009">
    <property type="protein sequence ID" value="ONK27492.1"/>
    <property type="molecule type" value="Genomic_DNA"/>
</dbReference>
<reference evidence="7 8" key="1">
    <citation type="submission" date="2016-12" db="EMBL/GenBank/DDBJ databases">
        <authorList>
            <person name="Gulvik C.A."/>
        </authorList>
    </citation>
    <scope>NUCLEOTIDE SEQUENCE [LARGE SCALE GENOMIC DNA]</scope>
    <source>
        <strain evidence="6 8">12-5202</strain>
        <strain evidence="5 7">12-5291</strain>
    </source>
</reference>
<gene>
    <name evidence="6" type="ORF">BVE84_05235</name>
    <name evidence="5" type="ORF">BVE86_05075</name>
</gene>
<evidence type="ECO:0000313" key="7">
    <source>
        <dbReference type="Proteomes" id="UP000188600"/>
    </source>
</evidence>
<dbReference type="InterPro" id="IPR029056">
    <property type="entry name" value="Ribokinase-like"/>
</dbReference>
<keyword evidence="8" id="KW-1185">Reference proteome</keyword>
<sequence length="333" mass="37363">MKKVLLIGEPLIRLTPTHYQEVADAVESRMFFGGSEINVACTLQGFGRQTKLLTALPASPLGERFKTFLSSYGIDTSSIYRLGERIGLYYMEAGFGCRPSQVYYDRSHSSLAAIDVDQLDVGQLLADVEWLHFSGITLAIDPAVRKWLKPILLAAKERHIPISIDLNWRSKMIGLKEAKQIFSEFAAYADYCFGIEPILVDATDWDLFARDDATLKEVEGRMRSLQQVYGLRAIFHTIRQTDDHGRHLYRAYALAEHFVESVELKTQVLQRVGSGDAFVAGALYQLLNGFPLQEVVDFAVASGTYKCSLEGDHMLQSATKVRTLLEGKNDIVR</sequence>
<evidence type="ECO:0000313" key="5">
    <source>
        <dbReference type="EMBL" id="ONK27492.1"/>
    </source>
</evidence>
<dbReference type="Proteomes" id="UP000188600">
    <property type="component" value="Unassembled WGS sequence"/>
</dbReference>
<dbReference type="PANTHER" id="PTHR43320">
    <property type="entry name" value="SUGAR KINASE"/>
    <property type="match status" value="1"/>
</dbReference>
<organism evidence="5 7">
    <name type="scientific">Streptococcus azizii</name>
    <dbReference type="NCBI Taxonomy" id="1579424"/>
    <lineage>
        <taxon>Bacteria</taxon>
        <taxon>Bacillati</taxon>
        <taxon>Bacillota</taxon>
        <taxon>Bacilli</taxon>
        <taxon>Lactobacillales</taxon>
        <taxon>Streptococcaceae</taxon>
        <taxon>Streptococcus</taxon>
    </lineage>
</organism>
<comment type="caution">
    <text evidence="5">The sequence shown here is derived from an EMBL/GenBank/DDBJ whole genome shotgun (WGS) entry which is preliminary data.</text>
</comment>
<dbReference type="Gene3D" id="3.40.1190.20">
    <property type="match status" value="1"/>
</dbReference>
<evidence type="ECO:0000256" key="1">
    <source>
        <dbReference type="ARBA" id="ARBA00010688"/>
    </source>
</evidence>
<dbReference type="InterPro" id="IPR011611">
    <property type="entry name" value="PfkB_dom"/>
</dbReference>
<dbReference type="RefSeq" id="WP_076996011.1">
    <property type="nucleotide sequence ID" value="NZ_MSPR01000008.1"/>
</dbReference>
<proteinExistence type="inferred from homology"/>
<feature type="domain" description="Carbohydrate kinase PfkB" evidence="4">
    <location>
        <begin position="1"/>
        <end position="311"/>
    </location>
</feature>
<evidence type="ECO:0000259" key="4">
    <source>
        <dbReference type="Pfam" id="PF00294"/>
    </source>
</evidence>
<keyword evidence="2" id="KW-0808">Transferase</keyword>
<keyword evidence="3 5" id="KW-0418">Kinase</keyword>
<dbReference type="InterPro" id="IPR052700">
    <property type="entry name" value="Carb_kinase_PfkB-like"/>
</dbReference>
<evidence type="ECO:0000313" key="6">
    <source>
        <dbReference type="EMBL" id="ONK29425.1"/>
    </source>
</evidence>
<protein>
    <submittedName>
        <fullName evidence="5">2-keto-3-deoxygluconate kinase</fullName>
    </submittedName>
</protein>
<evidence type="ECO:0000256" key="3">
    <source>
        <dbReference type="ARBA" id="ARBA00022777"/>
    </source>
</evidence>
<dbReference type="AlphaFoldDB" id="A0AB36JQX1"/>
<dbReference type="GO" id="GO:0016301">
    <property type="term" value="F:kinase activity"/>
    <property type="evidence" value="ECO:0007669"/>
    <property type="project" value="UniProtKB-KW"/>
</dbReference>
<dbReference type="Proteomes" id="UP000188946">
    <property type="component" value="Unassembled WGS sequence"/>
</dbReference>
<name>A0AB36JQX1_9STRE</name>
<dbReference type="CDD" id="cd01166">
    <property type="entry name" value="KdgK"/>
    <property type="match status" value="1"/>
</dbReference>
<evidence type="ECO:0000256" key="2">
    <source>
        <dbReference type="ARBA" id="ARBA00022679"/>
    </source>
</evidence>
<dbReference type="PANTHER" id="PTHR43320:SF2">
    <property type="entry name" value="2-DEHYDRO-3-DEOXYGLUCONOKINASE_2-DEHYDRO-3-DEOXYGALACTONOKINASE"/>
    <property type="match status" value="1"/>
</dbReference>
<dbReference type="EMBL" id="MSPR01000008">
    <property type="protein sequence ID" value="ONK29425.1"/>
    <property type="molecule type" value="Genomic_DNA"/>
</dbReference>
<evidence type="ECO:0000313" key="8">
    <source>
        <dbReference type="Proteomes" id="UP000188946"/>
    </source>
</evidence>
<dbReference type="Pfam" id="PF00294">
    <property type="entry name" value="PfkB"/>
    <property type="match status" value="1"/>
</dbReference>
<accession>A0AB36JQX1</accession>
<comment type="similarity">
    <text evidence="1">Belongs to the carbohydrate kinase PfkB family.</text>
</comment>